<dbReference type="Gene3D" id="4.10.320.10">
    <property type="entry name" value="E3-binding domain"/>
    <property type="match status" value="1"/>
</dbReference>
<evidence type="ECO:0000256" key="5">
    <source>
        <dbReference type="ARBA" id="ARBA00022823"/>
    </source>
</evidence>
<feature type="domain" description="Peripheral subunit-binding (PSBD)" evidence="10">
    <location>
        <begin position="233"/>
        <end position="273"/>
    </location>
</feature>
<feature type="compositionally biased region" description="Low complexity" evidence="8">
    <location>
        <begin position="85"/>
        <end position="111"/>
    </location>
</feature>
<evidence type="ECO:0000256" key="4">
    <source>
        <dbReference type="ARBA" id="ARBA00022679"/>
    </source>
</evidence>
<feature type="domain" description="Lipoyl-binding" evidence="9">
    <location>
        <begin position="2"/>
        <end position="77"/>
    </location>
</feature>
<dbReference type="RefSeq" id="WP_323575442.1">
    <property type="nucleotide sequence ID" value="NZ_JAYGJQ010000001.1"/>
</dbReference>
<dbReference type="EMBL" id="JAYGJQ010000001">
    <property type="protein sequence ID" value="MEA9355812.1"/>
    <property type="molecule type" value="Genomic_DNA"/>
</dbReference>
<keyword evidence="12" id="KW-1185">Reference proteome</keyword>
<dbReference type="PROSITE" id="PS50968">
    <property type="entry name" value="BIOTINYL_LIPOYL"/>
    <property type="match status" value="2"/>
</dbReference>
<dbReference type="InterPro" id="IPR014276">
    <property type="entry name" value="2-oxoglutarate_DH_E2"/>
</dbReference>
<name>A0ABU5VSC0_9BACT</name>
<comment type="caution">
    <text evidence="11">The sequence shown here is derived from an EMBL/GenBank/DDBJ whole genome shotgun (WGS) entry which is preliminary data.</text>
</comment>
<dbReference type="SUPFAM" id="SSF47005">
    <property type="entry name" value="Peripheral subunit-binding domain of 2-oxo acid dehydrogenase complex"/>
    <property type="match status" value="1"/>
</dbReference>
<keyword evidence="5 7" id="KW-0450">Lipoyl</keyword>
<dbReference type="SUPFAM" id="SSF51230">
    <property type="entry name" value="Single hybrid motif"/>
    <property type="match status" value="2"/>
</dbReference>
<evidence type="ECO:0000256" key="7">
    <source>
        <dbReference type="RuleBase" id="RU003423"/>
    </source>
</evidence>
<dbReference type="NCBIfam" id="TIGR02927">
    <property type="entry name" value="SucB_Actino"/>
    <property type="match status" value="1"/>
</dbReference>
<dbReference type="InterPro" id="IPR004167">
    <property type="entry name" value="PSBD"/>
</dbReference>
<evidence type="ECO:0000256" key="6">
    <source>
        <dbReference type="ARBA" id="ARBA00023315"/>
    </source>
</evidence>
<evidence type="ECO:0000259" key="9">
    <source>
        <dbReference type="PROSITE" id="PS50968"/>
    </source>
</evidence>
<reference evidence="11 12" key="1">
    <citation type="submission" date="2023-11" db="EMBL/GenBank/DDBJ databases">
        <title>A Novel Polar Bacteriovorax (B. antarcticus) Isolated from the Biocrust in Antarctica.</title>
        <authorList>
            <person name="Mun W."/>
            <person name="Choi S.Y."/>
            <person name="Mitchell R.J."/>
        </authorList>
    </citation>
    <scope>NUCLEOTIDE SEQUENCE [LARGE SCALE GENOMIC DNA]</scope>
    <source>
        <strain evidence="11 12">PP10</strain>
    </source>
</reference>
<evidence type="ECO:0000313" key="11">
    <source>
        <dbReference type="EMBL" id="MEA9355812.1"/>
    </source>
</evidence>
<dbReference type="SUPFAM" id="SSF52777">
    <property type="entry name" value="CoA-dependent acyltransferases"/>
    <property type="match status" value="1"/>
</dbReference>
<dbReference type="Gene3D" id="3.30.559.10">
    <property type="entry name" value="Chloramphenicol acetyltransferase-like domain"/>
    <property type="match status" value="1"/>
</dbReference>
<comment type="similarity">
    <text evidence="2 7">Belongs to the 2-oxoacid dehydrogenase family.</text>
</comment>
<dbReference type="InterPro" id="IPR000089">
    <property type="entry name" value="Biotin_lipoyl"/>
</dbReference>
<dbReference type="InterPro" id="IPR023213">
    <property type="entry name" value="CAT-like_dom_sf"/>
</dbReference>
<dbReference type="PANTHER" id="PTHR43178">
    <property type="entry name" value="DIHYDROLIPOAMIDE ACETYLTRANSFERASE COMPONENT OF PYRUVATE DEHYDROGENASE COMPLEX"/>
    <property type="match status" value="1"/>
</dbReference>
<dbReference type="EC" id="2.3.1.-" evidence="7"/>
<protein>
    <recommendedName>
        <fullName evidence="7">Dihydrolipoamide acetyltransferase component of pyruvate dehydrogenase complex</fullName>
        <ecNumber evidence="7">2.3.1.-</ecNumber>
    </recommendedName>
</protein>
<evidence type="ECO:0000256" key="2">
    <source>
        <dbReference type="ARBA" id="ARBA00007317"/>
    </source>
</evidence>
<dbReference type="Proteomes" id="UP001302274">
    <property type="component" value="Unassembled WGS sequence"/>
</dbReference>
<comment type="cofactor">
    <cofactor evidence="1 7">
        <name>(R)-lipoate</name>
        <dbReference type="ChEBI" id="CHEBI:83088"/>
    </cofactor>
</comment>
<feature type="region of interest" description="Disordered" evidence="8">
    <location>
        <begin position="85"/>
        <end position="113"/>
    </location>
</feature>
<dbReference type="Pfam" id="PF02817">
    <property type="entry name" value="E3_binding"/>
    <property type="match status" value="1"/>
</dbReference>
<dbReference type="Gene3D" id="2.40.50.100">
    <property type="match status" value="2"/>
</dbReference>
<evidence type="ECO:0000313" key="12">
    <source>
        <dbReference type="Proteomes" id="UP001302274"/>
    </source>
</evidence>
<keyword evidence="4 7" id="KW-0808">Transferase</keyword>
<evidence type="ECO:0000256" key="8">
    <source>
        <dbReference type="SAM" id="MobiDB-lite"/>
    </source>
</evidence>
<gene>
    <name evidence="11" type="primary">sucB</name>
    <name evidence="11" type="ORF">SHI21_06360</name>
</gene>
<proteinExistence type="inferred from homology"/>
<dbReference type="InterPro" id="IPR036625">
    <property type="entry name" value="E3-bd_dom_sf"/>
</dbReference>
<sequence>MRHEIVMPQMGESITTGTITKWHKNVGDKIELDETLLEISTDKVESEIPSPISGVIVEILFKEGETVDVQKLIAVIEDDAAAAASKPGATAPHPNSAPSAPVAQASAPATSGGERHEIVMPQMGESITTGTITKWHKAVGDKIEVDETLLEISTDKVESEIPSPYAGTVLELLYKEGDTVDIQKLIAVIGDAGAVASAKPAAAAPVASTQATVTTAAPKAAAPAAAQTHDDRFYTPLVKAMAKEAGVPLSELANLKGTGAAGRVNKADFEAYVAGGRKSAGSAAPVAQATSSAPKAAAPSAPASFTPAYGKGERVEIVPMTNIRKTIARNMQQSKLTAPHVNSIDEVDMTNLVKFREGFKKQFEKEEGFALTYTHFILYAIVQALKEFPIVNSSVDGDNIVYKKDINLGCAVAVPGQGLVVPVIKGADNLNLRGLARALDVLVTKAKAKKLTMEDMSGGTYTFTNNGSFGILAATPVILQPQVAIFCVGTIAKRPIVTKDDAIAIRQMMYATHTYDHRVIDGDVGSKFLRHVINTLQTMDPSGLF</sequence>
<evidence type="ECO:0000259" key="10">
    <source>
        <dbReference type="PROSITE" id="PS51826"/>
    </source>
</evidence>
<feature type="domain" description="Lipoyl-binding" evidence="9">
    <location>
        <begin position="115"/>
        <end position="190"/>
    </location>
</feature>
<accession>A0ABU5VSC0</accession>
<organism evidence="11 12">
    <name type="scientific">Bacteriovorax antarcticus</name>
    <dbReference type="NCBI Taxonomy" id="3088717"/>
    <lineage>
        <taxon>Bacteria</taxon>
        <taxon>Pseudomonadati</taxon>
        <taxon>Bdellovibrionota</taxon>
        <taxon>Bacteriovoracia</taxon>
        <taxon>Bacteriovoracales</taxon>
        <taxon>Bacteriovoracaceae</taxon>
        <taxon>Bacteriovorax</taxon>
    </lineage>
</organism>
<comment type="subunit">
    <text evidence="3">Forms a 24-polypeptide structural core with octahedral symmetry.</text>
</comment>
<evidence type="ECO:0000256" key="1">
    <source>
        <dbReference type="ARBA" id="ARBA00001938"/>
    </source>
</evidence>
<dbReference type="PANTHER" id="PTHR43178:SF5">
    <property type="entry name" value="LIPOAMIDE ACYLTRANSFERASE COMPONENT OF BRANCHED-CHAIN ALPHA-KETO ACID DEHYDROGENASE COMPLEX, MITOCHONDRIAL"/>
    <property type="match status" value="1"/>
</dbReference>
<dbReference type="Pfam" id="PF00364">
    <property type="entry name" value="Biotin_lipoyl"/>
    <property type="match status" value="2"/>
</dbReference>
<keyword evidence="6 7" id="KW-0012">Acyltransferase</keyword>
<dbReference type="PROSITE" id="PS51826">
    <property type="entry name" value="PSBD"/>
    <property type="match status" value="1"/>
</dbReference>
<dbReference type="CDD" id="cd06849">
    <property type="entry name" value="lipoyl_domain"/>
    <property type="match status" value="2"/>
</dbReference>
<dbReference type="Pfam" id="PF00198">
    <property type="entry name" value="2-oxoacid_dh"/>
    <property type="match status" value="1"/>
</dbReference>
<dbReference type="InterPro" id="IPR011053">
    <property type="entry name" value="Single_hybrid_motif"/>
</dbReference>
<evidence type="ECO:0000256" key="3">
    <source>
        <dbReference type="ARBA" id="ARBA00011484"/>
    </source>
</evidence>
<dbReference type="InterPro" id="IPR050743">
    <property type="entry name" value="2-oxoacid_DH_E2_comp"/>
</dbReference>
<dbReference type="InterPro" id="IPR001078">
    <property type="entry name" value="2-oxoacid_DH_actylTfrase"/>
</dbReference>